<keyword evidence="4 6" id="KW-1133">Transmembrane helix</keyword>
<dbReference type="PANTHER" id="PTHR40077:SF1">
    <property type="entry name" value="MEMBRANE PROTEIN"/>
    <property type="match status" value="1"/>
</dbReference>
<accession>A0ABS9KKP1</accession>
<evidence type="ECO:0000313" key="9">
    <source>
        <dbReference type="Proteomes" id="UP001165367"/>
    </source>
</evidence>
<keyword evidence="3 6" id="KW-0812">Transmembrane</keyword>
<keyword evidence="9" id="KW-1185">Reference proteome</keyword>
<evidence type="ECO:0000256" key="4">
    <source>
        <dbReference type="ARBA" id="ARBA00022989"/>
    </source>
</evidence>
<evidence type="ECO:0000256" key="6">
    <source>
        <dbReference type="SAM" id="Phobius"/>
    </source>
</evidence>
<evidence type="ECO:0000259" key="7">
    <source>
        <dbReference type="Pfam" id="PF12823"/>
    </source>
</evidence>
<dbReference type="EMBL" id="JAKLTR010000001">
    <property type="protein sequence ID" value="MCG2612888.1"/>
    <property type="molecule type" value="Genomic_DNA"/>
</dbReference>
<evidence type="ECO:0000313" key="8">
    <source>
        <dbReference type="EMBL" id="MCG2612888.1"/>
    </source>
</evidence>
<dbReference type="PANTHER" id="PTHR40077">
    <property type="entry name" value="MEMBRANE PROTEIN-RELATED"/>
    <property type="match status" value="1"/>
</dbReference>
<keyword evidence="5 6" id="KW-0472">Membrane</keyword>
<protein>
    <submittedName>
        <fullName evidence="8">DUF3817 domain-containing protein</fullName>
    </submittedName>
</protein>
<sequence>MNKKKTFSQFRKIAFAEGISFLVLLFIAMPLKYFADSPLAVRYVGMAHGVLFVAFIVWAFLVKSETNRSFGWLAKSFIASVIPFGTFYMEKQWKREEDAITE</sequence>
<dbReference type="InterPro" id="IPR023845">
    <property type="entry name" value="DUF3817_TM"/>
</dbReference>
<reference evidence="8" key="1">
    <citation type="submission" date="2022-01" db="EMBL/GenBank/DDBJ databases">
        <authorList>
            <person name="Jo J.-H."/>
            <person name="Im W.-T."/>
        </authorList>
    </citation>
    <scope>NUCLEOTIDE SEQUENCE</scope>
    <source>
        <strain evidence="8">NA20</strain>
    </source>
</reference>
<organism evidence="8 9">
    <name type="scientific">Terrimonas ginsenosidimutans</name>
    <dbReference type="NCBI Taxonomy" id="2908004"/>
    <lineage>
        <taxon>Bacteria</taxon>
        <taxon>Pseudomonadati</taxon>
        <taxon>Bacteroidota</taxon>
        <taxon>Chitinophagia</taxon>
        <taxon>Chitinophagales</taxon>
        <taxon>Chitinophagaceae</taxon>
        <taxon>Terrimonas</taxon>
    </lineage>
</organism>
<feature type="transmembrane region" description="Helical" evidence="6">
    <location>
        <begin position="69"/>
        <end position="89"/>
    </location>
</feature>
<dbReference type="Pfam" id="PF12823">
    <property type="entry name" value="DUF3817"/>
    <property type="match status" value="1"/>
</dbReference>
<comment type="caution">
    <text evidence="8">The sequence shown here is derived from an EMBL/GenBank/DDBJ whole genome shotgun (WGS) entry which is preliminary data.</text>
</comment>
<evidence type="ECO:0000256" key="5">
    <source>
        <dbReference type="ARBA" id="ARBA00023136"/>
    </source>
</evidence>
<evidence type="ECO:0000256" key="1">
    <source>
        <dbReference type="ARBA" id="ARBA00004651"/>
    </source>
</evidence>
<feature type="transmembrane region" description="Helical" evidence="6">
    <location>
        <begin position="12"/>
        <end position="31"/>
    </location>
</feature>
<dbReference type="NCBIfam" id="TIGR03954">
    <property type="entry name" value="integ_memb_HG"/>
    <property type="match status" value="1"/>
</dbReference>
<evidence type="ECO:0000256" key="2">
    <source>
        <dbReference type="ARBA" id="ARBA00022475"/>
    </source>
</evidence>
<keyword evidence="2" id="KW-1003">Cell membrane</keyword>
<proteinExistence type="predicted"/>
<dbReference type="Proteomes" id="UP001165367">
    <property type="component" value="Unassembled WGS sequence"/>
</dbReference>
<feature type="transmembrane region" description="Helical" evidence="6">
    <location>
        <begin position="43"/>
        <end position="62"/>
    </location>
</feature>
<name>A0ABS9KKP1_9BACT</name>
<gene>
    <name evidence="8" type="ORF">LZZ85_01305</name>
</gene>
<comment type="subcellular location">
    <subcellularLocation>
        <location evidence="1">Cell membrane</location>
        <topology evidence="1">Multi-pass membrane protein</topology>
    </subcellularLocation>
</comment>
<evidence type="ECO:0000256" key="3">
    <source>
        <dbReference type="ARBA" id="ARBA00022692"/>
    </source>
</evidence>
<dbReference type="RefSeq" id="WP_237868115.1">
    <property type="nucleotide sequence ID" value="NZ_JAKLTR010000001.1"/>
</dbReference>
<feature type="domain" description="DUF3817" evidence="7">
    <location>
        <begin position="8"/>
        <end position="95"/>
    </location>
</feature>